<dbReference type="InterPro" id="IPR016181">
    <property type="entry name" value="Acyl_CoA_acyltransferase"/>
</dbReference>
<dbReference type="NCBIfam" id="NF002959">
    <property type="entry name" value="PRK03624.1"/>
    <property type="match status" value="1"/>
</dbReference>
<keyword evidence="1 4" id="KW-0808">Transferase</keyword>
<dbReference type="InterPro" id="IPR000182">
    <property type="entry name" value="GNAT_dom"/>
</dbReference>
<organism evidence="4 5">
    <name type="scientific">Croceibacterium selenioxidans</name>
    <dbReference type="NCBI Taxonomy" id="2838833"/>
    <lineage>
        <taxon>Bacteria</taxon>
        <taxon>Pseudomonadati</taxon>
        <taxon>Pseudomonadota</taxon>
        <taxon>Alphaproteobacteria</taxon>
        <taxon>Sphingomonadales</taxon>
        <taxon>Erythrobacteraceae</taxon>
        <taxon>Croceibacterium</taxon>
    </lineage>
</organism>
<evidence type="ECO:0000256" key="1">
    <source>
        <dbReference type="ARBA" id="ARBA00022679"/>
    </source>
</evidence>
<dbReference type="RefSeq" id="WP_214535186.1">
    <property type="nucleotide sequence ID" value="NZ_JAHFVK010000001.1"/>
</dbReference>
<evidence type="ECO:0000313" key="4">
    <source>
        <dbReference type="EMBL" id="MBT2133807.1"/>
    </source>
</evidence>
<dbReference type="PANTHER" id="PTHR43877:SF1">
    <property type="entry name" value="ACETYLTRANSFERASE"/>
    <property type="match status" value="1"/>
</dbReference>
<dbReference type="PROSITE" id="PS51186">
    <property type="entry name" value="GNAT"/>
    <property type="match status" value="1"/>
</dbReference>
<dbReference type="Pfam" id="PF00583">
    <property type="entry name" value="Acetyltransf_1"/>
    <property type="match status" value="1"/>
</dbReference>
<dbReference type="GO" id="GO:0016746">
    <property type="term" value="F:acyltransferase activity"/>
    <property type="evidence" value="ECO:0007669"/>
    <property type="project" value="UniProtKB-KW"/>
</dbReference>
<protein>
    <submittedName>
        <fullName evidence="4">GNAT family acetyltransferase</fullName>
        <ecNumber evidence="4">2.3.1.-</ecNumber>
    </submittedName>
</protein>
<proteinExistence type="predicted"/>
<dbReference type="Gene3D" id="3.40.630.30">
    <property type="match status" value="1"/>
</dbReference>
<accession>A0ABS5W3B9</accession>
<comment type="caution">
    <text evidence="4">The sequence shown here is derived from an EMBL/GenBank/DDBJ whole genome shotgun (WGS) entry which is preliminary data.</text>
</comment>
<sequence>MAQITEYRSEHFDGVRDLWEEVFPNDPPWNRAERALPEKLALQPELLLVALLDRAVIGTVMAGYDGHRGWLYSVAVKPSHQRQGVGSQLVREAERRLTALGCGKINLQVRADNEAVTAFYRRHGYEVEERVSMGKRLTS</sequence>
<dbReference type="InterPro" id="IPR050832">
    <property type="entry name" value="Bact_Acetyltransf"/>
</dbReference>
<keyword evidence="2 4" id="KW-0012">Acyltransferase</keyword>
<gene>
    <name evidence="4" type="ORF">KK137_05620</name>
</gene>
<name>A0ABS5W3B9_9SPHN</name>
<evidence type="ECO:0000259" key="3">
    <source>
        <dbReference type="PROSITE" id="PS51186"/>
    </source>
</evidence>
<keyword evidence="5" id="KW-1185">Reference proteome</keyword>
<dbReference type="EC" id="2.3.1.-" evidence="4"/>
<dbReference type="Proteomes" id="UP000811255">
    <property type="component" value="Unassembled WGS sequence"/>
</dbReference>
<evidence type="ECO:0000313" key="5">
    <source>
        <dbReference type="Proteomes" id="UP000811255"/>
    </source>
</evidence>
<dbReference type="SUPFAM" id="SSF55729">
    <property type="entry name" value="Acyl-CoA N-acyltransferases (Nat)"/>
    <property type="match status" value="1"/>
</dbReference>
<reference evidence="4 5" key="1">
    <citation type="submission" date="2021-05" db="EMBL/GenBank/DDBJ databases">
        <title>Croceibacterium sp. LX-88 genome sequence.</title>
        <authorList>
            <person name="Luo X."/>
        </authorList>
    </citation>
    <scope>NUCLEOTIDE SEQUENCE [LARGE SCALE GENOMIC DNA]</scope>
    <source>
        <strain evidence="4 5">LX-88</strain>
    </source>
</reference>
<evidence type="ECO:0000256" key="2">
    <source>
        <dbReference type="ARBA" id="ARBA00023315"/>
    </source>
</evidence>
<dbReference type="EMBL" id="JAHFVK010000001">
    <property type="protein sequence ID" value="MBT2133807.1"/>
    <property type="molecule type" value="Genomic_DNA"/>
</dbReference>
<dbReference type="PANTHER" id="PTHR43877">
    <property type="entry name" value="AMINOALKYLPHOSPHONATE N-ACETYLTRANSFERASE-RELATED-RELATED"/>
    <property type="match status" value="1"/>
</dbReference>
<feature type="domain" description="N-acetyltransferase" evidence="3">
    <location>
        <begin position="2"/>
        <end position="139"/>
    </location>
</feature>
<dbReference type="CDD" id="cd04301">
    <property type="entry name" value="NAT_SF"/>
    <property type="match status" value="1"/>
</dbReference>